<evidence type="ECO:0000313" key="8">
    <source>
        <dbReference type="Proteomes" id="UP000555728"/>
    </source>
</evidence>
<evidence type="ECO:0000256" key="2">
    <source>
        <dbReference type="ARBA" id="ARBA00034247"/>
    </source>
</evidence>
<dbReference type="InterPro" id="IPR011006">
    <property type="entry name" value="CheY-like_superfamily"/>
</dbReference>
<dbReference type="PANTHER" id="PTHR45138:SF9">
    <property type="entry name" value="DIGUANYLATE CYCLASE DGCM-RELATED"/>
    <property type="match status" value="1"/>
</dbReference>
<dbReference type="GO" id="GO:0052621">
    <property type="term" value="F:diguanylate cyclase activity"/>
    <property type="evidence" value="ECO:0007669"/>
    <property type="project" value="UniProtKB-EC"/>
</dbReference>
<dbReference type="Gene3D" id="3.40.50.2300">
    <property type="match status" value="1"/>
</dbReference>
<feature type="modified residue" description="4-aspartylphosphate" evidence="3">
    <location>
        <position position="99"/>
    </location>
</feature>
<evidence type="ECO:0000256" key="3">
    <source>
        <dbReference type="PROSITE-ProRule" id="PRU00169"/>
    </source>
</evidence>
<keyword evidence="3" id="KW-0597">Phosphoprotein</keyword>
<dbReference type="GO" id="GO:1902201">
    <property type="term" value="P:negative regulation of bacterial-type flagellum-dependent cell motility"/>
    <property type="evidence" value="ECO:0007669"/>
    <property type="project" value="TreeGrafter"/>
</dbReference>
<evidence type="ECO:0000313" key="7">
    <source>
        <dbReference type="EMBL" id="MBB4286678.1"/>
    </source>
</evidence>
<dbReference type="Proteomes" id="UP000555728">
    <property type="component" value="Unassembled WGS sequence"/>
</dbReference>
<dbReference type="InterPro" id="IPR001789">
    <property type="entry name" value="Sig_transdc_resp-reg_receiver"/>
</dbReference>
<dbReference type="PANTHER" id="PTHR45138">
    <property type="entry name" value="REGULATORY COMPONENTS OF SENSORY TRANSDUCTION SYSTEM"/>
    <property type="match status" value="1"/>
</dbReference>
<dbReference type="PROSITE" id="PS50110">
    <property type="entry name" value="RESPONSE_REGULATORY"/>
    <property type="match status" value="1"/>
</dbReference>
<organism evidence="7 8">
    <name type="scientific">Roseospira goensis</name>
    <dbReference type="NCBI Taxonomy" id="391922"/>
    <lineage>
        <taxon>Bacteria</taxon>
        <taxon>Pseudomonadati</taxon>
        <taxon>Pseudomonadota</taxon>
        <taxon>Alphaproteobacteria</taxon>
        <taxon>Rhodospirillales</taxon>
        <taxon>Rhodospirillaceae</taxon>
        <taxon>Roseospira</taxon>
    </lineage>
</organism>
<feature type="domain" description="Response regulatory" evidence="5">
    <location>
        <begin position="49"/>
        <end position="166"/>
    </location>
</feature>
<evidence type="ECO:0000256" key="4">
    <source>
        <dbReference type="SAM" id="MobiDB-lite"/>
    </source>
</evidence>
<dbReference type="PROSITE" id="PS50887">
    <property type="entry name" value="GGDEF"/>
    <property type="match status" value="1"/>
</dbReference>
<dbReference type="RefSeq" id="WP_184435742.1">
    <property type="nucleotide sequence ID" value="NZ_JACIGI010000019.1"/>
</dbReference>
<protein>
    <recommendedName>
        <fullName evidence="1">diguanylate cyclase</fullName>
        <ecNumber evidence="1">2.7.7.65</ecNumber>
    </recommendedName>
</protein>
<dbReference type="Pfam" id="PF00072">
    <property type="entry name" value="Response_reg"/>
    <property type="match status" value="1"/>
</dbReference>
<dbReference type="EMBL" id="JACIGI010000019">
    <property type="protein sequence ID" value="MBB4286678.1"/>
    <property type="molecule type" value="Genomic_DNA"/>
</dbReference>
<feature type="region of interest" description="Disordered" evidence="4">
    <location>
        <begin position="1"/>
        <end position="46"/>
    </location>
</feature>
<dbReference type="CDD" id="cd01949">
    <property type="entry name" value="GGDEF"/>
    <property type="match status" value="1"/>
</dbReference>
<dbReference type="SUPFAM" id="SSF55073">
    <property type="entry name" value="Nucleotide cyclase"/>
    <property type="match status" value="1"/>
</dbReference>
<dbReference type="GO" id="GO:0043709">
    <property type="term" value="P:cell adhesion involved in single-species biofilm formation"/>
    <property type="evidence" value="ECO:0007669"/>
    <property type="project" value="TreeGrafter"/>
</dbReference>
<dbReference type="GO" id="GO:0005886">
    <property type="term" value="C:plasma membrane"/>
    <property type="evidence" value="ECO:0007669"/>
    <property type="project" value="TreeGrafter"/>
</dbReference>
<evidence type="ECO:0000256" key="1">
    <source>
        <dbReference type="ARBA" id="ARBA00012528"/>
    </source>
</evidence>
<dbReference type="SUPFAM" id="SSF52172">
    <property type="entry name" value="CheY-like"/>
    <property type="match status" value="1"/>
</dbReference>
<accession>A0A7W6WLF9</accession>
<dbReference type="InterPro" id="IPR000160">
    <property type="entry name" value="GGDEF_dom"/>
</dbReference>
<keyword evidence="8" id="KW-1185">Reference proteome</keyword>
<dbReference type="InterPro" id="IPR029787">
    <property type="entry name" value="Nucleotide_cyclase"/>
</dbReference>
<sequence length="353" mass="38101">MRPALRDAPPDEAAIEPLPPPAPATAPPSPPAPGTAPVDPSLPDATPTRIVVVDDVEPNAQILAAMLETLAGAGVTVFTDAERAVRWCVAHDPDLVLLDYRMPELDGLACLARLRAVTSESETPVIMVTSDDSRETLRAAFEAGATDFLRKPVEETELIARARNLLRLRLRHRALVRANEALARAANEDDLTGALNRRRFIELANIEIERCRRHRRPVSLIVIDIDHFKSINDTLGHAAGDAALTDFAGACREALRVTDLLGRMGGEEFAVLLPETAMASATDVAERLRATIAERQVALDGVTLTITASLGVAQWSEPAETLDALLHRSDTAMYLAKTGGRNRVVATKPPPEE</sequence>
<dbReference type="InterPro" id="IPR050469">
    <property type="entry name" value="Diguanylate_Cyclase"/>
</dbReference>
<dbReference type="Gene3D" id="3.30.70.270">
    <property type="match status" value="1"/>
</dbReference>
<proteinExistence type="predicted"/>
<gene>
    <name evidence="7" type="ORF">GGD88_002413</name>
</gene>
<comment type="catalytic activity">
    <reaction evidence="2">
        <text>2 GTP = 3',3'-c-di-GMP + 2 diphosphate</text>
        <dbReference type="Rhea" id="RHEA:24898"/>
        <dbReference type="ChEBI" id="CHEBI:33019"/>
        <dbReference type="ChEBI" id="CHEBI:37565"/>
        <dbReference type="ChEBI" id="CHEBI:58805"/>
        <dbReference type="EC" id="2.7.7.65"/>
    </reaction>
</comment>
<dbReference type="GO" id="GO:0000160">
    <property type="term" value="P:phosphorelay signal transduction system"/>
    <property type="evidence" value="ECO:0007669"/>
    <property type="project" value="InterPro"/>
</dbReference>
<dbReference type="EC" id="2.7.7.65" evidence="1"/>
<dbReference type="Pfam" id="PF00990">
    <property type="entry name" value="GGDEF"/>
    <property type="match status" value="1"/>
</dbReference>
<comment type="caution">
    <text evidence="7">The sequence shown here is derived from an EMBL/GenBank/DDBJ whole genome shotgun (WGS) entry which is preliminary data.</text>
</comment>
<dbReference type="FunFam" id="3.30.70.270:FF:000001">
    <property type="entry name" value="Diguanylate cyclase domain protein"/>
    <property type="match status" value="1"/>
</dbReference>
<reference evidence="7 8" key="1">
    <citation type="submission" date="2020-08" db="EMBL/GenBank/DDBJ databases">
        <title>Genome sequencing of Purple Non-Sulfur Bacteria from various extreme environments.</title>
        <authorList>
            <person name="Mayer M."/>
        </authorList>
    </citation>
    <scope>NUCLEOTIDE SEQUENCE [LARGE SCALE GENOMIC DNA]</scope>
    <source>
        <strain evidence="7 8">JA135</strain>
    </source>
</reference>
<dbReference type="NCBIfam" id="TIGR00254">
    <property type="entry name" value="GGDEF"/>
    <property type="match status" value="1"/>
</dbReference>
<evidence type="ECO:0000259" key="6">
    <source>
        <dbReference type="PROSITE" id="PS50887"/>
    </source>
</evidence>
<feature type="compositionally biased region" description="Pro residues" evidence="4">
    <location>
        <begin position="17"/>
        <end position="34"/>
    </location>
</feature>
<dbReference type="SMART" id="SM00267">
    <property type="entry name" value="GGDEF"/>
    <property type="match status" value="1"/>
</dbReference>
<name>A0A7W6WLF9_9PROT</name>
<dbReference type="InterPro" id="IPR043128">
    <property type="entry name" value="Rev_trsase/Diguanyl_cyclase"/>
</dbReference>
<dbReference type="AlphaFoldDB" id="A0A7W6WLF9"/>
<dbReference type="SMART" id="SM00448">
    <property type="entry name" value="REC"/>
    <property type="match status" value="1"/>
</dbReference>
<feature type="domain" description="GGDEF" evidence="6">
    <location>
        <begin position="216"/>
        <end position="349"/>
    </location>
</feature>
<evidence type="ECO:0000259" key="5">
    <source>
        <dbReference type="PROSITE" id="PS50110"/>
    </source>
</evidence>